<feature type="transmembrane region" description="Helical" evidence="6">
    <location>
        <begin position="327"/>
        <end position="348"/>
    </location>
</feature>
<dbReference type="PANTHER" id="PTHR23538:SF1">
    <property type="entry name" value="44.5 KD BACTERIOCHLOROPHYLL SYNTHASE SUBUNIT"/>
    <property type="match status" value="1"/>
</dbReference>
<protein>
    <submittedName>
        <fullName evidence="7">BCD family chlorophyll transporter-like MFS transporter</fullName>
    </submittedName>
</protein>
<feature type="transmembrane region" description="Helical" evidence="6">
    <location>
        <begin position="386"/>
        <end position="407"/>
    </location>
</feature>
<keyword evidence="5 6" id="KW-0472">Membrane</keyword>
<feature type="transmembrane region" description="Helical" evidence="6">
    <location>
        <begin position="293"/>
        <end position="315"/>
    </location>
</feature>
<evidence type="ECO:0000313" key="8">
    <source>
        <dbReference type="Proteomes" id="UP000295247"/>
    </source>
</evidence>
<dbReference type="InterPro" id="IPR026036">
    <property type="entry name" value="PucC"/>
</dbReference>
<gene>
    <name evidence="7" type="ORF">EDC29_106171</name>
</gene>
<keyword evidence="3 6" id="KW-0812">Transmembrane</keyword>
<dbReference type="AlphaFoldDB" id="A0A4R4A9J7"/>
<evidence type="ECO:0000256" key="6">
    <source>
        <dbReference type="SAM" id="Phobius"/>
    </source>
</evidence>
<dbReference type="SUPFAM" id="SSF103473">
    <property type="entry name" value="MFS general substrate transporter"/>
    <property type="match status" value="1"/>
</dbReference>
<dbReference type="Gene3D" id="1.20.1250.20">
    <property type="entry name" value="MFS general substrate transporter like domains"/>
    <property type="match status" value="1"/>
</dbReference>
<sequence>MSRPDDPLAAAFRELLPKILPFADVATADLPLRRLLRLSLFQVSVGMAMVLLTGTLNRVMVVELGVSTWLVATMVALPLVFAPLRALIGYRSDYHHSAFGLRRIPYMWMGTMLQFGGFAIMPFALLLLADAENSLNVMGQIGGALAFLLVGAGLHTVQTAGLALATDLAPEDKRPRVVALLYVTLLLGMGGSALLFGQLLTNFSQQLLIQLIQGAAVATLVLNVIALWKQEAVDPERAAAKIERPPFADSWKQFVSGGRASRLLVAVGLGTAAFTMQDILLEPYGGKVLGLSVSQTTMLTAILSAGTLLAFGLAARLLGRGTVPYRIATIGALFGVFAFAAVITSSALDLPWLYRTGAGMIGFGSGLFLIGTLVAAMAMSEGGHSGLALGAWGAVQATATGIAVALGGSLQDIFAAMAAHGVFGAELMGPAVGYDMVYALEIVLLVVTLVVLVPLLLKPTDAKRAADGKIGFEHMP</sequence>
<dbReference type="Proteomes" id="UP000295247">
    <property type="component" value="Unassembled WGS sequence"/>
</dbReference>
<dbReference type="GO" id="GO:0016020">
    <property type="term" value="C:membrane"/>
    <property type="evidence" value="ECO:0007669"/>
    <property type="project" value="UniProtKB-SubCell"/>
</dbReference>
<dbReference type="PIRSF" id="PIRSF016565">
    <property type="entry name" value="PucC"/>
    <property type="match status" value="1"/>
</dbReference>
<dbReference type="InterPro" id="IPR004896">
    <property type="entry name" value="PucC-rel"/>
</dbReference>
<evidence type="ECO:0000256" key="2">
    <source>
        <dbReference type="ARBA" id="ARBA00008412"/>
    </source>
</evidence>
<reference evidence="7 8" key="1">
    <citation type="submission" date="2019-03" db="EMBL/GenBank/DDBJ databases">
        <title>Genomic Encyclopedia of Type Strains, Phase IV (KMG-IV): sequencing the most valuable type-strain genomes for metagenomic binning, comparative biology and taxonomic classification.</title>
        <authorList>
            <person name="Goeker M."/>
        </authorList>
    </citation>
    <scope>NUCLEOTIDE SEQUENCE [LARGE SCALE GENOMIC DNA]</scope>
    <source>
        <strain evidence="7 8">DSM 203</strain>
    </source>
</reference>
<evidence type="ECO:0000256" key="5">
    <source>
        <dbReference type="ARBA" id="ARBA00023136"/>
    </source>
</evidence>
<feature type="transmembrane region" description="Helical" evidence="6">
    <location>
        <begin position="360"/>
        <end position="379"/>
    </location>
</feature>
<evidence type="ECO:0000256" key="3">
    <source>
        <dbReference type="ARBA" id="ARBA00022692"/>
    </source>
</evidence>
<feature type="transmembrane region" description="Helical" evidence="6">
    <location>
        <begin position="108"/>
        <end position="129"/>
    </location>
</feature>
<evidence type="ECO:0000313" key="7">
    <source>
        <dbReference type="EMBL" id="TCW35603.1"/>
    </source>
</evidence>
<dbReference type="CDD" id="cd06176">
    <property type="entry name" value="MFS_BCD_PucC-like"/>
    <property type="match status" value="1"/>
</dbReference>
<feature type="transmembrane region" description="Helical" evidence="6">
    <location>
        <begin position="177"/>
        <end position="201"/>
    </location>
</feature>
<proteinExistence type="inferred from homology"/>
<feature type="transmembrane region" description="Helical" evidence="6">
    <location>
        <begin position="436"/>
        <end position="457"/>
    </location>
</feature>
<feature type="transmembrane region" description="Helical" evidence="6">
    <location>
        <begin position="40"/>
        <end position="60"/>
    </location>
</feature>
<dbReference type="RefSeq" id="WP_123142122.1">
    <property type="nucleotide sequence ID" value="NZ_NRRH01000009.1"/>
</dbReference>
<organism evidence="7 8">
    <name type="scientific">Marichromatium gracile</name>
    <name type="common">Chromatium gracile</name>
    <dbReference type="NCBI Taxonomy" id="1048"/>
    <lineage>
        <taxon>Bacteria</taxon>
        <taxon>Pseudomonadati</taxon>
        <taxon>Pseudomonadota</taxon>
        <taxon>Gammaproteobacteria</taxon>
        <taxon>Chromatiales</taxon>
        <taxon>Chromatiaceae</taxon>
        <taxon>Marichromatium</taxon>
    </lineage>
</organism>
<feature type="transmembrane region" description="Helical" evidence="6">
    <location>
        <begin position="263"/>
        <end position="281"/>
    </location>
</feature>
<evidence type="ECO:0000256" key="4">
    <source>
        <dbReference type="ARBA" id="ARBA00022989"/>
    </source>
</evidence>
<dbReference type="InterPro" id="IPR036259">
    <property type="entry name" value="MFS_trans_sf"/>
</dbReference>
<dbReference type="Pfam" id="PF03209">
    <property type="entry name" value="PUCC"/>
    <property type="match status" value="1"/>
</dbReference>
<feature type="transmembrane region" description="Helical" evidence="6">
    <location>
        <begin position="66"/>
        <end position="88"/>
    </location>
</feature>
<accession>A0A4R4A9J7</accession>
<feature type="transmembrane region" description="Helical" evidence="6">
    <location>
        <begin position="207"/>
        <end position="228"/>
    </location>
</feature>
<dbReference type="EMBL" id="SMDC01000006">
    <property type="protein sequence ID" value="TCW35603.1"/>
    <property type="molecule type" value="Genomic_DNA"/>
</dbReference>
<comment type="subcellular location">
    <subcellularLocation>
        <location evidence="1">Membrane</location>
        <topology evidence="1">Multi-pass membrane protein</topology>
    </subcellularLocation>
</comment>
<comment type="caution">
    <text evidence="7">The sequence shown here is derived from an EMBL/GenBank/DDBJ whole genome shotgun (WGS) entry which is preliminary data.</text>
</comment>
<evidence type="ECO:0000256" key="1">
    <source>
        <dbReference type="ARBA" id="ARBA00004141"/>
    </source>
</evidence>
<dbReference type="PANTHER" id="PTHR23538">
    <property type="entry name" value="44.5 KD BACTERIOCHLOROPHYLL SYNTHASE SUBUNIT"/>
    <property type="match status" value="1"/>
</dbReference>
<feature type="transmembrane region" description="Helical" evidence="6">
    <location>
        <begin position="141"/>
        <end position="165"/>
    </location>
</feature>
<keyword evidence="4 6" id="KW-1133">Transmembrane helix</keyword>
<comment type="similarity">
    <text evidence="2">Belongs to the PucC family.</text>
</comment>
<name>A0A4R4A9J7_MARGR</name>